<name>A0A4P6YSX8_9LACO</name>
<protein>
    <submittedName>
        <fullName evidence="1">Uncharacterized protein</fullName>
    </submittedName>
</protein>
<gene>
    <name evidence="1" type="ORF">EQG49_04505</name>
</gene>
<dbReference type="Proteomes" id="UP000292886">
    <property type="component" value="Chromosome"/>
</dbReference>
<dbReference type="OrthoDB" id="2200480at2"/>
<dbReference type="EMBL" id="CP037940">
    <property type="protein sequence ID" value="QBO35776.1"/>
    <property type="molecule type" value="Genomic_DNA"/>
</dbReference>
<evidence type="ECO:0000313" key="1">
    <source>
        <dbReference type="EMBL" id="QBO35776.1"/>
    </source>
</evidence>
<dbReference type="KEGG" id="wei:EQG49_04505"/>
<proteinExistence type="predicted"/>
<dbReference type="RefSeq" id="WP_133362855.1">
    <property type="nucleotide sequence ID" value="NZ_CP037940.1"/>
</dbReference>
<accession>A0A4P6YSX8</accession>
<organism evidence="1 2">
    <name type="scientific">Periweissella cryptocerci</name>
    <dbReference type="NCBI Taxonomy" id="2506420"/>
    <lineage>
        <taxon>Bacteria</taxon>
        <taxon>Bacillati</taxon>
        <taxon>Bacillota</taxon>
        <taxon>Bacilli</taxon>
        <taxon>Lactobacillales</taxon>
        <taxon>Lactobacillaceae</taxon>
        <taxon>Periweissella</taxon>
    </lineage>
</organism>
<sequence>MYNVDLLYRLVGQRVYVKKNDGTRFAGLVVKYDWQPNYMITLDGDRTVNDENISSISALTELSLDETHEWCDLEKYRNHRIRAVFRDGHSVIGDVFDVDDSEKTIKVLDSRTESKSIVSMSDVVFLYPLSSLNQLVDWMKLGENIQVEFNGYMYYITRPRNNWIIERSPYYGIRFEADDVESILRHKFHGRSIWDSFFLVSIMELVEPRIEYFIRSGESEYPENKLCESVYAVVKGSKPRITSRSRSHGYDALEVDRTISLDDVPFVEAHTDYDTDTMDWTLRRVTNLDRKALEDILIPYRKVTENKDSTFGEIIKTLEPLLLMMEPSVYQISNRWLIPTNGENELFQNESDYADITASVQPNEDGNFMDVWPQYLIPTQNSSSINTETVEKYRRREYKGRILEMFPYGFMTHVIDGHHKAKAAFLDGEVIEGIGIEDYRWLLEEHPKDRVNVSLEQLVKHTDTRKIRFMNYPTAKEILYASDYWGDYVDDGRNIEKIRNIAVKSISDIRRTSVEKAVLAIFLWGTVEEYVSLKDMIAQCTRVVIDRYYELMANLLYDIDARSAMSEYILNEDEEQRNSKLGIYVMNEYSASIKK</sequence>
<keyword evidence="2" id="KW-1185">Reference proteome</keyword>
<dbReference type="AlphaFoldDB" id="A0A4P6YSX8"/>
<reference evidence="2" key="1">
    <citation type="submission" date="2019-03" db="EMBL/GenBank/DDBJ databases">
        <title>Weissella sp. 26KH-42 Genome sequencing.</title>
        <authorList>
            <person name="Heo J."/>
            <person name="Kim S.-J."/>
            <person name="Kim J.-S."/>
            <person name="Hong S.-B."/>
            <person name="Kwon S.-W."/>
        </authorList>
    </citation>
    <scope>NUCLEOTIDE SEQUENCE [LARGE SCALE GENOMIC DNA]</scope>
    <source>
        <strain evidence="2">26KH-42</strain>
    </source>
</reference>
<evidence type="ECO:0000313" key="2">
    <source>
        <dbReference type="Proteomes" id="UP000292886"/>
    </source>
</evidence>